<dbReference type="AlphaFoldDB" id="A0A923RHU7"/>
<comment type="caution">
    <text evidence="10">The sequence shown here is derived from an EMBL/GenBank/DDBJ whole genome shotgun (WGS) entry which is preliminary data.</text>
</comment>
<feature type="transmembrane region" description="Helical" evidence="9">
    <location>
        <begin position="74"/>
        <end position="94"/>
    </location>
</feature>
<evidence type="ECO:0000256" key="2">
    <source>
        <dbReference type="ARBA" id="ARBA00005697"/>
    </source>
</evidence>
<organism evidence="10 11">
    <name type="scientific">Ornithinibacillus hominis</name>
    <dbReference type="NCBI Taxonomy" id="2763055"/>
    <lineage>
        <taxon>Bacteria</taxon>
        <taxon>Bacillati</taxon>
        <taxon>Bacillota</taxon>
        <taxon>Bacilli</taxon>
        <taxon>Bacillales</taxon>
        <taxon>Bacillaceae</taxon>
        <taxon>Ornithinibacillus</taxon>
    </lineage>
</organism>
<reference evidence="10" key="1">
    <citation type="submission" date="2020-08" db="EMBL/GenBank/DDBJ databases">
        <title>Genome public.</title>
        <authorList>
            <person name="Liu C."/>
            <person name="Sun Q."/>
        </authorList>
    </citation>
    <scope>NUCLEOTIDE SEQUENCE</scope>
    <source>
        <strain evidence="10">BX22</strain>
    </source>
</reference>
<dbReference type="PANTHER" id="PTHR43337:SF11">
    <property type="entry name" value="GUANINE_HYPOXANTHINE PERMEASE PBUG"/>
    <property type="match status" value="1"/>
</dbReference>
<dbReference type="InterPro" id="IPR006043">
    <property type="entry name" value="NCS2"/>
</dbReference>
<dbReference type="InterPro" id="IPR045018">
    <property type="entry name" value="Azg-like"/>
</dbReference>
<dbReference type="InterPro" id="IPR026033">
    <property type="entry name" value="Azg-like_bact_archaea"/>
</dbReference>
<evidence type="ECO:0000313" key="11">
    <source>
        <dbReference type="Proteomes" id="UP000637359"/>
    </source>
</evidence>
<dbReference type="PANTHER" id="PTHR43337">
    <property type="entry name" value="XANTHINE/URACIL PERMEASE C887.17-RELATED"/>
    <property type="match status" value="1"/>
</dbReference>
<evidence type="ECO:0000256" key="7">
    <source>
        <dbReference type="ARBA" id="ARBA00023136"/>
    </source>
</evidence>
<proteinExistence type="inferred from homology"/>
<keyword evidence="11" id="KW-1185">Reference proteome</keyword>
<evidence type="ECO:0000256" key="4">
    <source>
        <dbReference type="ARBA" id="ARBA00022475"/>
    </source>
</evidence>
<keyword evidence="5 8" id="KW-0812">Transmembrane</keyword>
<comment type="similarity">
    <text evidence="2 8">Belongs to the nucleobase:cation symporter-2 (NCS2) (TC 2.A.40) family. Azg-like subfamily.</text>
</comment>
<gene>
    <name evidence="10" type="ORF">H8S33_05785</name>
</gene>
<name>A0A923RHU7_9BACI</name>
<keyword evidence="6 8" id="KW-1133">Transmembrane helix</keyword>
<dbReference type="EMBL" id="JACOOL010000003">
    <property type="protein sequence ID" value="MBC5636338.1"/>
    <property type="molecule type" value="Genomic_DNA"/>
</dbReference>
<dbReference type="PIRSF" id="PIRSF005353">
    <property type="entry name" value="PbuG"/>
    <property type="match status" value="1"/>
</dbReference>
<evidence type="ECO:0000256" key="6">
    <source>
        <dbReference type="ARBA" id="ARBA00022989"/>
    </source>
</evidence>
<feature type="transmembrane region" description="Helical" evidence="9">
    <location>
        <begin position="324"/>
        <end position="356"/>
    </location>
</feature>
<accession>A0A923RHU7</accession>
<keyword evidence="3 8" id="KW-0813">Transport</keyword>
<protein>
    <submittedName>
        <fullName evidence="10">NCS2 family permease</fullName>
    </submittedName>
</protein>
<evidence type="ECO:0000313" key="10">
    <source>
        <dbReference type="EMBL" id="MBC5636338.1"/>
    </source>
</evidence>
<dbReference type="Pfam" id="PF00860">
    <property type="entry name" value="Xan_ur_permease"/>
    <property type="match status" value="1"/>
</dbReference>
<evidence type="ECO:0000256" key="9">
    <source>
        <dbReference type="SAM" id="Phobius"/>
    </source>
</evidence>
<feature type="transmembrane region" description="Helical" evidence="9">
    <location>
        <begin position="282"/>
        <end position="304"/>
    </location>
</feature>
<feature type="transmembrane region" description="Helical" evidence="9">
    <location>
        <begin position="410"/>
        <end position="428"/>
    </location>
</feature>
<evidence type="ECO:0000256" key="3">
    <source>
        <dbReference type="ARBA" id="ARBA00022448"/>
    </source>
</evidence>
<sequence>MKKFFQFEQLGTNLRTEFTAGLTTFLAMAYILFVNPDILKETGMDQGAVFTATAIAAAVGTLLMGLIAKYPIALAPGMGLNAFFAFSVVIGMGIPWETALAGVLASGLIFIVLTLTGLREKVINAIPAELKKAVGAGIGLFIAFVGLQNAEIIVGDPDTLLGLGDFTNPMVLLAIFGLVVTVILLALKLKAGIFYGMIITTIVGLIFGLSEFNGIVGSVPSLEPTFGQAFAHFGDIFTIQMLVVILTFLFVDFFDTAGTLVAVSTQAGLMKDNKLPRAGKALFADSAATVVGAAVGTSTTTSFVESSSGVGVGGRSGFTSVVTAGFFLLALFFSPLLSIVTSAVTAPALIIVGVLMATALKDIDWNNFAIAVPAFLTVIMMPLTYSIATGIAIGFIFYPITMLVSGKAKQIHPVMYVLFVIFVAYFIFL</sequence>
<feature type="transmembrane region" description="Helical" evidence="9">
    <location>
        <begin position="48"/>
        <end position="67"/>
    </location>
</feature>
<feature type="transmembrane region" description="Helical" evidence="9">
    <location>
        <begin position="236"/>
        <end position="261"/>
    </location>
</feature>
<dbReference type="RefSeq" id="WP_186869047.1">
    <property type="nucleotide sequence ID" value="NZ_JACOOL010000003.1"/>
</dbReference>
<evidence type="ECO:0000256" key="1">
    <source>
        <dbReference type="ARBA" id="ARBA00004651"/>
    </source>
</evidence>
<dbReference type="GO" id="GO:0005345">
    <property type="term" value="F:purine nucleobase transmembrane transporter activity"/>
    <property type="evidence" value="ECO:0007669"/>
    <property type="project" value="TreeGrafter"/>
</dbReference>
<comment type="subcellular location">
    <subcellularLocation>
        <location evidence="1 8">Cell membrane</location>
        <topology evidence="1 8">Multi-pass membrane protein</topology>
    </subcellularLocation>
</comment>
<dbReference type="Proteomes" id="UP000637359">
    <property type="component" value="Unassembled WGS sequence"/>
</dbReference>
<keyword evidence="4 8" id="KW-1003">Cell membrane</keyword>
<feature type="transmembrane region" description="Helical" evidence="9">
    <location>
        <begin position="130"/>
        <end position="150"/>
    </location>
</feature>
<feature type="transmembrane region" description="Helical" evidence="9">
    <location>
        <begin position="12"/>
        <end position="33"/>
    </location>
</feature>
<feature type="transmembrane region" description="Helical" evidence="9">
    <location>
        <begin position="194"/>
        <end position="216"/>
    </location>
</feature>
<feature type="transmembrane region" description="Helical" evidence="9">
    <location>
        <begin position="368"/>
        <end position="398"/>
    </location>
</feature>
<evidence type="ECO:0000256" key="5">
    <source>
        <dbReference type="ARBA" id="ARBA00022692"/>
    </source>
</evidence>
<feature type="transmembrane region" description="Helical" evidence="9">
    <location>
        <begin position="100"/>
        <end position="118"/>
    </location>
</feature>
<feature type="transmembrane region" description="Helical" evidence="9">
    <location>
        <begin position="170"/>
        <end position="187"/>
    </location>
</feature>
<keyword evidence="7 8" id="KW-0472">Membrane</keyword>
<evidence type="ECO:0000256" key="8">
    <source>
        <dbReference type="PIRNR" id="PIRNR005353"/>
    </source>
</evidence>
<dbReference type="GO" id="GO:0005886">
    <property type="term" value="C:plasma membrane"/>
    <property type="evidence" value="ECO:0007669"/>
    <property type="project" value="UniProtKB-SubCell"/>
</dbReference>